<keyword evidence="1" id="KW-0472">Membrane</keyword>
<accession>W7BS62</accession>
<evidence type="ECO:0000313" key="3">
    <source>
        <dbReference type="Proteomes" id="UP000019254"/>
    </source>
</evidence>
<keyword evidence="3" id="KW-1185">Reference proteome</keyword>
<name>W7BS62_9LIST</name>
<feature type="transmembrane region" description="Helical" evidence="1">
    <location>
        <begin position="39"/>
        <end position="59"/>
    </location>
</feature>
<dbReference type="AlphaFoldDB" id="W7BS62"/>
<gene>
    <name evidence="2" type="ORF">PCORN_10542</name>
</gene>
<protein>
    <submittedName>
        <fullName evidence="2">Uncharacterized protein</fullName>
    </submittedName>
</protein>
<organism evidence="2 3">
    <name type="scientific">Listeria cornellensis FSL F6-0969</name>
    <dbReference type="NCBI Taxonomy" id="1265820"/>
    <lineage>
        <taxon>Bacteria</taxon>
        <taxon>Bacillati</taxon>
        <taxon>Bacillota</taxon>
        <taxon>Bacilli</taxon>
        <taxon>Bacillales</taxon>
        <taxon>Listeriaceae</taxon>
        <taxon>Listeria</taxon>
    </lineage>
</organism>
<evidence type="ECO:0000256" key="1">
    <source>
        <dbReference type="SAM" id="Phobius"/>
    </source>
</evidence>
<dbReference type="EMBL" id="AODE01000019">
    <property type="protein sequence ID" value="EUJ29589.1"/>
    <property type="molecule type" value="Genomic_DNA"/>
</dbReference>
<feature type="transmembrane region" description="Helical" evidence="1">
    <location>
        <begin position="12"/>
        <end position="33"/>
    </location>
</feature>
<keyword evidence="1" id="KW-0812">Transmembrane</keyword>
<dbReference type="Proteomes" id="UP000019254">
    <property type="component" value="Unassembled WGS sequence"/>
</dbReference>
<sequence length="90" mass="10375">MEKEIKWGWDETWAVIRGIQVLLSIIITSYLVSKDVSELGLVIFYNISATFLPSILFGNKNISKIVQKKLFKEINTAYYNYLGVCVVFFC</sequence>
<evidence type="ECO:0000313" key="2">
    <source>
        <dbReference type="EMBL" id="EUJ29589.1"/>
    </source>
</evidence>
<keyword evidence="1" id="KW-1133">Transmembrane helix</keyword>
<comment type="caution">
    <text evidence="2">The sequence shown here is derived from an EMBL/GenBank/DDBJ whole genome shotgun (WGS) entry which is preliminary data.</text>
</comment>
<proteinExistence type="predicted"/>
<reference evidence="2 3" key="1">
    <citation type="journal article" date="2014" name="Int. J. Syst. Evol. Microbiol.">
        <title>Listeria floridensis sp. nov., Listeria aquatica sp. nov., Listeria cornellensis sp. nov., Listeria riparia sp. nov. and Listeria grandensis sp. nov., from agricultural and natural environments.</title>
        <authorList>
            <person name="den Bakker H.C."/>
            <person name="Warchocki S."/>
            <person name="Wright E.M."/>
            <person name="Allred A.F."/>
            <person name="Ahlstrom C."/>
            <person name="Manuel C.S."/>
            <person name="Stasiewicz M.J."/>
            <person name="Burrell A."/>
            <person name="Roof S."/>
            <person name="Strawn L."/>
            <person name="Fortes E.D."/>
            <person name="Nightingale K.K."/>
            <person name="Kephart D."/>
            <person name="Wiedmann M."/>
        </authorList>
    </citation>
    <scope>NUCLEOTIDE SEQUENCE [LARGE SCALE GENOMIC DNA]</scope>
    <source>
        <strain evidence="3">FSL F6-969</strain>
    </source>
</reference>